<sequence>MVAPNPQNVSEEDAKARARALGDAVMRELDADRRYFERRPHRSYRLRRSFPAEGEQVSILIGGEWPMTVGALFTAVRQVAPGVRARAFFLAPRSLETDVSDAEAAEYFRQFNTATALDDFAAALAATRAERRL</sequence>
<keyword evidence="2" id="KW-1185">Reference proteome</keyword>
<organism evidence="1 2">
    <name type="scientific">Stella humosa</name>
    <dbReference type="NCBI Taxonomy" id="94"/>
    <lineage>
        <taxon>Bacteria</taxon>
        <taxon>Pseudomonadati</taxon>
        <taxon>Pseudomonadota</taxon>
        <taxon>Alphaproteobacteria</taxon>
        <taxon>Rhodospirillales</taxon>
        <taxon>Stellaceae</taxon>
        <taxon>Stella</taxon>
    </lineage>
</organism>
<accession>A0A3N1L0W6</accession>
<evidence type="ECO:0000313" key="1">
    <source>
        <dbReference type="EMBL" id="ROP84248.1"/>
    </source>
</evidence>
<protein>
    <submittedName>
        <fullName evidence="1">Uncharacterized protein</fullName>
    </submittedName>
</protein>
<dbReference type="EMBL" id="RJKX01000015">
    <property type="protein sequence ID" value="ROP84248.1"/>
    <property type="molecule type" value="Genomic_DNA"/>
</dbReference>
<dbReference type="Proteomes" id="UP000278222">
    <property type="component" value="Unassembled WGS sequence"/>
</dbReference>
<reference evidence="1 2" key="1">
    <citation type="submission" date="2018-11" db="EMBL/GenBank/DDBJ databases">
        <title>Genomic Encyclopedia of Type Strains, Phase IV (KMG-IV): sequencing the most valuable type-strain genomes for metagenomic binning, comparative biology and taxonomic classification.</title>
        <authorList>
            <person name="Goeker M."/>
        </authorList>
    </citation>
    <scope>NUCLEOTIDE SEQUENCE [LARGE SCALE GENOMIC DNA]</scope>
    <source>
        <strain evidence="1 2">DSM 5900</strain>
    </source>
</reference>
<gene>
    <name evidence="1" type="ORF">EDC65_3597</name>
</gene>
<proteinExistence type="predicted"/>
<dbReference type="OrthoDB" id="7999993at2"/>
<dbReference type="RefSeq" id="WP_142235852.1">
    <property type="nucleotide sequence ID" value="NZ_AP019700.1"/>
</dbReference>
<comment type="caution">
    <text evidence="1">The sequence shown here is derived from an EMBL/GenBank/DDBJ whole genome shotgun (WGS) entry which is preliminary data.</text>
</comment>
<name>A0A3N1L0W6_9PROT</name>
<dbReference type="AlphaFoldDB" id="A0A3N1L0W6"/>
<evidence type="ECO:0000313" key="2">
    <source>
        <dbReference type="Proteomes" id="UP000278222"/>
    </source>
</evidence>